<proteinExistence type="predicted"/>
<evidence type="ECO:0000313" key="3">
    <source>
        <dbReference type="EMBL" id="MBB6543286.1"/>
    </source>
</evidence>
<dbReference type="InterPro" id="IPR029787">
    <property type="entry name" value="Nucleotide_cyclase"/>
</dbReference>
<feature type="transmembrane region" description="Helical" evidence="1">
    <location>
        <begin position="223"/>
        <end position="244"/>
    </location>
</feature>
<dbReference type="PROSITE" id="PS50883">
    <property type="entry name" value="EAL"/>
    <property type="match status" value="1"/>
</dbReference>
<dbReference type="InterPro" id="IPR035919">
    <property type="entry name" value="EAL_sf"/>
</dbReference>
<evidence type="ECO:0000313" key="4">
    <source>
        <dbReference type="Proteomes" id="UP000537141"/>
    </source>
</evidence>
<comment type="caution">
    <text evidence="3">The sequence shown here is derived from an EMBL/GenBank/DDBJ whole genome shotgun (WGS) entry which is preliminary data.</text>
</comment>
<name>A0A7X0TTI8_9GAMM</name>
<feature type="domain" description="EAL" evidence="2">
    <location>
        <begin position="587"/>
        <end position="841"/>
    </location>
</feature>
<dbReference type="Pfam" id="PF07696">
    <property type="entry name" value="7TMR-DISMED2"/>
    <property type="match status" value="1"/>
</dbReference>
<dbReference type="Pfam" id="PF07695">
    <property type="entry name" value="7TMR-DISM_7TM"/>
    <property type="match status" value="1"/>
</dbReference>
<dbReference type="InterPro" id="IPR001633">
    <property type="entry name" value="EAL_dom"/>
</dbReference>
<dbReference type="SMART" id="SM00052">
    <property type="entry name" value="EAL"/>
    <property type="match status" value="1"/>
</dbReference>
<dbReference type="Gene3D" id="3.20.20.450">
    <property type="entry name" value="EAL domain"/>
    <property type="match status" value="1"/>
</dbReference>
<dbReference type="RefSeq" id="WP_184424078.1">
    <property type="nucleotide sequence ID" value="NZ_AP027362.1"/>
</dbReference>
<keyword evidence="1" id="KW-1133">Transmembrane helix</keyword>
<keyword evidence="1" id="KW-0812">Transmembrane</keyword>
<protein>
    <submittedName>
        <fullName evidence="3">EAL domain-containing protein (Putative c-di-GMP-specific phosphodiesterase class I)</fullName>
    </submittedName>
</protein>
<dbReference type="InterPro" id="IPR011623">
    <property type="entry name" value="7TMR_DISM_rcpt_extracell_dom1"/>
</dbReference>
<feature type="transmembrane region" description="Helical" evidence="1">
    <location>
        <begin position="190"/>
        <end position="211"/>
    </location>
</feature>
<dbReference type="CDD" id="cd01948">
    <property type="entry name" value="EAL"/>
    <property type="match status" value="1"/>
</dbReference>
<keyword evidence="1" id="KW-0472">Membrane</keyword>
<dbReference type="AlphaFoldDB" id="A0A7X0TTI8"/>
<feature type="transmembrane region" description="Helical" evidence="1">
    <location>
        <begin position="264"/>
        <end position="280"/>
    </location>
</feature>
<dbReference type="Pfam" id="PF00563">
    <property type="entry name" value="EAL"/>
    <property type="match status" value="1"/>
</dbReference>
<dbReference type="Proteomes" id="UP000537141">
    <property type="component" value="Unassembled WGS sequence"/>
</dbReference>
<keyword evidence="4" id="KW-1185">Reference proteome</keyword>
<dbReference type="EMBL" id="JACHHU010000012">
    <property type="protein sequence ID" value="MBB6543286.1"/>
    <property type="molecule type" value="Genomic_DNA"/>
</dbReference>
<gene>
    <name evidence="3" type="ORF">HNQ55_001794</name>
</gene>
<sequence>MQLSSSVIKHRFINTSVLITLIALFFAGYSLYTYKEGAIGPLQQSPPLAINKSVSYLVDEKNNLSLKWVEQNIASFTSAPNNQVPFTVGEQSYWVLVNLINNTNSKRSLVLFTDNFILDTFTVYKVPINTANSPTLIYQLNQQNVMSSIYPNTAITINPQQKSTFLLNIKSNAAPKVPILFLGPEAFNKLTLLTIVISTAFVAVIFLMSLYNLIIYFSVKDKVYLLYLSYLVSTLIVLASINGFGRYIFPYSLHEWFNEYTLTFHYALAVSLILFTLYFLQYNNRKEPLFKVSIAFLGIAIITALVAIFFTHTLQAKVFFSIQPLFYLLCILLVIKRIRTDFSWARYYILSWIPLLIGAAIQPLSLLNIIGHSFYTRNAFLFAVMVEIILMAFALAERMRRNELERLHNIRYHSASGLPRKSNLETAINNCISSNTDFSVVVIKPEYIERIALYIDDKTNTELFINLYNKLSSLYFINDAVLSLTDHNEKLCFLNNQCLAFLVDNKRSQQPIEQLIASSQHVITENFLIKDLHLPLTGITGIASYPTDGMSSHQLINNAQIALKIAENSSQKWALYHNESVQNEHDAMKMAVGLKEALANEELMLYHQPQIDLKTLRVCSSECLIRWKGSNNEFIPPTVFIPLAEDIGLINSITLWVIKTALKQQKHLIDEYGYNHMVSINISGKDVAQDQFFLDVISIIEASGIPTDKIIFELTESISFSSNTKTIEQIEKLKDIGITISIDDFGTGYSSMSQINKLPFQELKIDRQFVENIGADHRRKVITKSTVEMAKGLGLEVVAEGINSKEDEDILRRFGCDIGQGYFYAKPMAFEDYIDWLNRLDHGRIINGIEGEFIPVDKMN</sequence>
<dbReference type="GO" id="GO:0071111">
    <property type="term" value="F:cyclic-guanylate-specific phosphodiesterase activity"/>
    <property type="evidence" value="ECO:0007669"/>
    <property type="project" value="InterPro"/>
</dbReference>
<reference evidence="3 4" key="1">
    <citation type="submission" date="2020-08" db="EMBL/GenBank/DDBJ databases">
        <title>Genomic Encyclopedia of Type Strains, Phase IV (KMG-IV): sequencing the most valuable type-strain genomes for metagenomic binning, comparative biology and taxonomic classification.</title>
        <authorList>
            <person name="Goeker M."/>
        </authorList>
    </citation>
    <scope>NUCLEOTIDE SEQUENCE [LARGE SCALE GENOMIC DNA]</scope>
    <source>
        <strain evidence="3 4">DSM 26287</strain>
    </source>
</reference>
<feature type="transmembrane region" description="Helical" evidence="1">
    <location>
        <begin position="379"/>
        <end position="396"/>
    </location>
</feature>
<evidence type="ECO:0000256" key="1">
    <source>
        <dbReference type="SAM" id="Phobius"/>
    </source>
</evidence>
<feature type="transmembrane region" description="Helical" evidence="1">
    <location>
        <begin position="12"/>
        <end position="32"/>
    </location>
</feature>
<dbReference type="Gene3D" id="3.30.70.270">
    <property type="match status" value="1"/>
</dbReference>
<dbReference type="PANTHER" id="PTHR33121">
    <property type="entry name" value="CYCLIC DI-GMP PHOSPHODIESTERASE PDEF"/>
    <property type="match status" value="1"/>
</dbReference>
<organism evidence="3 4">
    <name type="scientific">Thalassotalea piscium</name>
    <dbReference type="NCBI Taxonomy" id="1230533"/>
    <lineage>
        <taxon>Bacteria</taxon>
        <taxon>Pseudomonadati</taxon>
        <taxon>Pseudomonadota</taxon>
        <taxon>Gammaproteobacteria</taxon>
        <taxon>Alteromonadales</taxon>
        <taxon>Colwelliaceae</taxon>
        <taxon>Thalassotalea</taxon>
    </lineage>
</organism>
<feature type="transmembrane region" description="Helical" evidence="1">
    <location>
        <begin position="318"/>
        <end position="335"/>
    </location>
</feature>
<evidence type="ECO:0000259" key="2">
    <source>
        <dbReference type="PROSITE" id="PS50883"/>
    </source>
</evidence>
<dbReference type="Gene3D" id="2.60.40.2380">
    <property type="match status" value="1"/>
</dbReference>
<feature type="transmembrane region" description="Helical" evidence="1">
    <location>
        <begin position="347"/>
        <end position="367"/>
    </location>
</feature>
<dbReference type="SUPFAM" id="SSF141868">
    <property type="entry name" value="EAL domain-like"/>
    <property type="match status" value="1"/>
</dbReference>
<feature type="transmembrane region" description="Helical" evidence="1">
    <location>
        <begin position="292"/>
        <end position="312"/>
    </location>
</feature>
<dbReference type="SUPFAM" id="SSF55073">
    <property type="entry name" value="Nucleotide cyclase"/>
    <property type="match status" value="1"/>
</dbReference>
<dbReference type="InterPro" id="IPR043128">
    <property type="entry name" value="Rev_trsase/Diguanyl_cyclase"/>
</dbReference>
<accession>A0A7X0TTI8</accession>
<dbReference type="InterPro" id="IPR011622">
    <property type="entry name" value="7TMR_DISM_rcpt_extracell_dom2"/>
</dbReference>
<dbReference type="InterPro" id="IPR050706">
    <property type="entry name" value="Cyclic-di-GMP_PDE-like"/>
</dbReference>
<dbReference type="PANTHER" id="PTHR33121:SF70">
    <property type="entry name" value="SIGNALING PROTEIN YKOW"/>
    <property type="match status" value="1"/>
</dbReference>